<dbReference type="Proteomes" id="UP000054538">
    <property type="component" value="Unassembled WGS sequence"/>
</dbReference>
<dbReference type="AlphaFoldDB" id="A0A0D0DLA7"/>
<dbReference type="InterPro" id="IPR004875">
    <property type="entry name" value="DDE_SF_endonuclease_dom"/>
</dbReference>
<gene>
    <name evidence="2" type="ORF">PAXRUDRAFT_148158</name>
</gene>
<accession>A0A0D0DLA7</accession>
<dbReference type="HOGENOM" id="CLU_088458_4_1_1"/>
<dbReference type="EMBL" id="KN825321">
    <property type="protein sequence ID" value="KIK92043.1"/>
    <property type="molecule type" value="Genomic_DNA"/>
</dbReference>
<protein>
    <submittedName>
        <fullName evidence="2">Unplaced genomic scaffold scaffold_499, whole genome shotgun sequence</fullName>
    </submittedName>
</protein>
<dbReference type="Pfam" id="PF03184">
    <property type="entry name" value="DDE_1"/>
    <property type="match status" value="1"/>
</dbReference>
<evidence type="ECO:0000313" key="3">
    <source>
        <dbReference type="Proteomes" id="UP000054538"/>
    </source>
</evidence>
<keyword evidence="3" id="KW-1185">Reference proteome</keyword>
<dbReference type="OrthoDB" id="162969at2759"/>
<evidence type="ECO:0000313" key="2">
    <source>
        <dbReference type="EMBL" id="KIK92043.1"/>
    </source>
</evidence>
<dbReference type="InParanoid" id="A0A0D0DLA7"/>
<reference evidence="2 3" key="1">
    <citation type="submission" date="2014-04" db="EMBL/GenBank/DDBJ databases">
        <authorList>
            <consortium name="DOE Joint Genome Institute"/>
            <person name="Kuo A."/>
            <person name="Kohler A."/>
            <person name="Jargeat P."/>
            <person name="Nagy L.G."/>
            <person name="Floudas D."/>
            <person name="Copeland A."/>
            <person name="Barry K.W."/>
            <person name="Cichocki N."/>
            <person name="Veneault-Fourrey C."/>
            <person name="LaButti K."/>
            <person name="Lindquist E.A."/>
            <person name="Lipzen A."/>
            <person name="Lundell T."/>
            <person name="Morin E."/>
            <person name="Murat C."/>
            <person name="Sun H."/>
            <person name="Tunlid A."/>
            <person name="Henrissat B."/>
            <person name="Grigoriev I.V."/>
            <person name="Hibbett D.S."/>
            <person name="Martin F."/>
            <person name="Nordberg H.P."/>
            <person name="Cantor M.N."/>
            <person name="Hua S.X."/>
        </authorList>
    </citation>
    <scope>NUCLEOTIDE SEQUENCE [LARGE SCALE GENOMIC DNA]</scope>
    <source>
        <strain evidence="2 3">Ve08.2h10</strain>
    </source>
</reference>
<reference evidence="3" key="2">
    <citation type="submission" date="2015-01" db="EMBL/GenBank/DDBJ databases">
        <title>Evolutionary Origins and Diversification of the Mycorrhizal Mutualists.</title>
        <authorList>
            <consortium name="DOE Joint Genome Institute"/>
            <consortium name="Mycorrhizal Genomics Consortium"/>
            <person name="Kohler A."/>
            <person name="Kuo A."/>
            <person name="Nagy L.G."/>
            <person name="Floudas D."/>
            <person name="Copeland A."/>
            <person name="Barry K.W."/>
            <person name="Cichocki N."/>
            <person name="Veneault-Fourrey C."/>
            <person name="LaButti K."/>
            <person name="Lindquist E.A."/>
            <person name="Lipzen A."/>
            <person name="Lundell T."/>
            <person name="Morin E."/>
            <person name="Murat C."/>
            <person name="Riley R."/>
            <person name="Ohm R."/>
            <person name="Sun H."/>
            <person name="Tunlid A."/>
            <person name="Henrissat B."/>
            <person name="Grigoriev I.V."/>
            <person name="Hibbett D.S."/>
            <person name="Martin F."/>
        </authorList>
    </citation>
    <scope>NUCLEOTIDE SEQUENCE [LARGE SCALE GENOMIC DNA]</scope>
    <source>
        <strain evidence="3">Ve08.2h10</strain>
    </source>
</reference>
<evidence type="ECO:0000259" key="1">
    <source>
        <dbReference type="Pfam" id="PF03184"/>
    </source>
</evidence>
<feature type="non-terminal residue" evidence="2">
    <location>
        <position position="1"/>
    </location>
</feature>
<sequence>WLKRFDLCMKQQKWHICLLVDNFSDHTVSYQPTNIHLEFFKPIMTSFVQPCDAGIICCFKALYCCSFCACALDLDEAGKWEIYKINLLEGMTMEKKAWDQVTPEMIQHCWNHMQVQP</sequence>
<name>A0A0D0DLA7_9AGAM</name>
<dbReference type="GO" id="GO:0003676">
    <property type="term" value="F:nucleic acid binding"/>
    <property type="evidence" value="ECO:0007669"/>
    <property type="project" value="InterPro"/>
</dbReference>
<feature type="domain" description="DDE-1" evidence="1">
    <location>
        <begin position="1"/>
        <end position="110"/>
    </location>
</feature>
<proteinExistence type="predicted"/>
<organism evidence="2 3">
    <name type="scientific">Paxillus rubicundulus Ve08.2h10</name>
    <dbReference type="NCBI Taxonomy" id="930991"/>
    <lineage>
        <taxon>Eukaryota</taxon>
        <taxon>Fungi</taxon>
        <taxon>Dikarya</taxon>
        <taxon>Basidiomycota</taxon>
        <taxon>Agaricomycotina</taxon>
        <taxon>Agaricomycetes</taxon>
        <taxon>Agaricomycetidae</taxon>
        <taxon>Boletales</taxon>
        <taxon>Paxilineae</taxon>
        <taxon>Paxillaceae</taxon>
        <taxon>Paxillus</taxon>
    </lineage>
</organism>